<dbReference type="RefSeq" id="WP_327984085.1">
    <property type="nucleotide sequence ID" value="NZ_CP136426.1"/>
</dbReference>
<dbReference type="PANTHER" id="PTHR47814:SF1">
    <property type="entry name" value="PEPTIDYL-TRNA HYDROLASE ARFB"/>
    <property type="match status" value="1"/>
</dbReference>
<dbReference type="EMBL" id="CP136426">
    <property type="protein sequence ID" value="WOC52736.1"/>
    <property type="molecule type" value="Genomic_DNA"/>
</dbReference>
<dbReference type="GO" id="GO:0043022">
    <property type="term" value="F:ribosome binding"/>
    <property type="evidence" value="ECO:0007669"/>
    <property type="project" value="TreeGrafter"/>
</dbReference>
<dbReference type="GO" id="GO:0004045">
    <property type="term" value="F:peptidyl-tRNA hydrolase activity"/>
    <property type="evidence" value="ECO:0007669"/>
    <property type="project" value="TreeGrafter"/>
</dbReference>
<dbReference type="SUPFAM" id="SSF75620">
    <property type="entry name" value="Release factor"/>
    <property type="match status" value="1"/>
</dbReference>
<proteinExistence type="inferred from homology"/>
<name>A0AAU0F458_9FLAO</name>
<dbReference type="InterPro" id="IPR000352">
    <property type="entry name" value="Pep_chain_release_fac_I"/>
</dbReference>
<dbReference type="PROSITE" id="PS00745">
    <property type="entry name" value="RF_PROK_I"/>
    <property type="match status" value="1"/>
</dbReference>
<keyword evidence="4" id="KW-0378">Hydrolase</keyword>
<evidence type="ECO:0000256" key="1">
    <source>
        <dbReference type="ARBA" id="ARBA00010835"/>
    </source>
</evidence>
<protein>
    <submittedName>
        <fullName evidence="4">Aminoacyl-tRNA hydrolase</fullName>
    </submittedName>
</protein>
<dbReference type="GO" id="GO:0072344">
    <property type="term" value="P:rescue of stalled ribosome"/>
    <property type="evidence" value="ECO:0007669"/>
    <property type="project" value="TreeGrafter"/>
</dbReference>
<accession>A0AAU0F458</accession>
<dbReference type="AlphaFoldDB" id="A0AAU0F458"/>
<sequence length="130" mass="15058">MKDFSNEIKYKTTRSSGAGGQNVNKVETAVTALWNVEETECFSELEIERIRVKLKNKISAEGLLQVSASEYRTQLQNKKLATEKILILVNQALIIPKKRLKTKPSKSQIEKRLQAKKKMSEKKEQRKFRY</sequence>
<dbReference type="Pfam" id="PF00472">
    <property type="entry name" value="RF-1"/>
    <property type="match status" value="1"/>
</dbReference>
<feature type="domain" description="Prokaryotic-type class I peptide chain release factors" evidence="3">
    <location>
        <begin position="14"/>
        <end position="30"/>
    </location>
</feature>
<comment type="similarity">
    <text evidence="1">Belongs to the prokaryotic/mitochondrial release factor family.</text>
</comment>
<gene>
    <name evidence="4" type="primary">yaeJ</name>
    <name evidence="4" type="ORF">BPO_2089</name>
</gene>
<evidence type="ECO:0000256" key="2">
    <source>
        <dbReference type="SAM" id="MobiDB-lite"/>
    </source>
</evidence>
<feature type="region of interest" description="Disordered" evidence="2">
    <location>
        <begin position="101"/>
        <end position="130"/>
    </location>
</feature>
<evidence type="ECO:0000313" key="4">
    <source>
        <dbReference type="EMBL" id="WOC52736.1"/>
    </source>
</evidence>
<dbReference type="Proteomes" id="UP001432059">
    <property type="component" value="Chromosome"/>
</dbReference>
<dbReference type="KEGG" id="bpor:BPO_2089"/>
<dbReference type="GO" id="GO:0003747">
    <property type="term" value="F:translation release factor activity"/>
    <property type="evidence" value="ECO:0007669"/>
    <property type="project" value="InterPro"/>
</dbReference>
<reference evidence="4" key="1">
    <citation type="submission" date="2023-10" db="EMBL/GenBank/DDBJ databases">
        <title>Characterization and whole genome sequencing of a novel strain of Bergeyella porcorum QD2021 isolated from pig.</title>
        <authorList>
            <person name="Liu G."/>
            <person name="Chen C."/>
            <person name="Han X."/>
        </authorList>
    </citation>
    <scope>NUCLEOTIDE SEQUENCE</scope>
    <source>
        <strain evidence="4">QD2021</strain>
    </source>
</reference>
<evidence type="ECO:0000259" key="3">
    <source>
        <dbReference type="PROSITE" id="PS00745"/>
    </source>
</evidence>
<feature type="compositionally biased region" description="Basic residues" evidence="2">
    <location>
        <begin position="114"/>
        <end position="130"/>
    </location>
</feature>
<dbReference type="PANTHER" id="PTHR47814">
    <property type="entry name" value="PEPTIDYL-TRNA HYDROLASE ARFB"/>
    <property type="match status" value="1"/>
</dbReference>
<evidence type="ECO:0000313" key="5">
    <source>
        <dbReference type="Proteomes" id="UP001432059"/>
    </source>
</evidence>
<dbReference type="NCBIfam" id="NF006718">
    <property type="entry name" value="PRK09256.1"/>
    <property type="match status" value="1"/>
</dbReference>
<keyword evidence="5" id="KW-1185">Reference proteome</keyword>
<dbReference type="InterPro" id="IPR045853">
    <property type="entry name" value="Pep_chain_release_fac_I_sf"/>
</dbReference>
<dbReference type="Gene3D" id="3.30.160.20">
    <property type="match status" value="1"/>
</dbReference>
<organism evidence="4 5">
    <name type="scientific">Bergeyella porcorum</name>
    <dbReference type="NCBI Taxonomy" id="1735111"/>
    <lineage>
        <taxon>Bacteria</taxon>
        <taxon>Pseudomonadati</taxon>
        <taxon>Bacteroidota</taxon>
        <taxon>Flavobacteriia</taxon>
        <taxon>Flavobacteriales</taxon>
        <taxon>Weeksellaceae</taxon>
        <taxon>Bergeyella</taxon>
    </lineage>
</organism>